<keyword evidence="3" id="KW-1133">Transmembrane helix</keyword>
<evidence type="ECO:0000313" key="5">
    <source>
        <dbReference type="Proteomes" id="UP000032221"/>
    </source>
</evidence>
<keyword evidence="5" id="KW-1185">Reference proteome</keyword>
<dbReference type="PATRIC" id="fig|280871.6.peg.2177"/>
<gene>
    <name evidence="4" type="ORF">TL10_10505</name>
</gene>
<evidence type="ECO:0000256" key="3">
    <source>
        <dbReference type="SAM" id="Phobius"/>
    </source>
</evidence>
<accession>A0A0D1L7P6</accession>
<dbReference type="PANTHER" id="PTHR37042">
    <property type="entry name" value="OUTER MEMBRANE PROTEIN RV1973"/>
    <property type="match status" value="1"/>
</dbReference>
<evidence type="ECO:0000313" key="4">
    <source>
        <dbReference type="EMBL" id="KIU16970.1"/>
    </source>
</evidence>
<organism evidence="4 5">
    <name type="scientific">Mycolicibacterium llatzerense</name>
    <dbReference type="NCBI Taxonomy" id="280871"/>
    <lineage>
        <taxon>Bacteria</taxon>
        <taxon>Bacillati</taxon>
        <taxon>Actinomycetota</taxon>
        <taxon>Actinomycetes</taxon>
        <taxon>Mycobacteriales</taxon>
        <taxon>Mycobacteriaceae</taxon>
        <taxon>Mycolicibacterium</taxon>
    </lineage>
</organism>
<reference evidence="4 5" key="1">
    <citation type="submission" date="2015-01" db="EMBL/GenBank/DDBJ databases">
        <title>Genome sequence of Mycobacterium llatzerense and Mycobacterium immunogenum recovered from brain abscess.</title>
        <authorList>
            <person name="Greninger A.L."/>
            <person name="Langelier C."/>
            <person name="Cunningham G."/>
            <person name="Chiu C.Y."/>
            <person name="Miller S."/>
        </authorList>
    </citation>
    <scope>NUCLEOTIDE SEQUENCE [LARGE SCALE GENOMIC DNA]</scope>
    <source>
        <strain evidence="4 5">CLUC14</strain>
    </source>
</reference>
<comment type="subcellular location">
    <subcellularLocation>
        <location evidence="1">Membrane</location>
    </subcellularLocation>
</comment>
<dbReference type="EMBL" id="JXST01000012">
    <property type="protein sequence ID" value="KIU16970.1"/>
    <property type="molecule type" value="Genomic_DNA"/>
</dbReference>
<dbReference type="OrthoDB" id="4761631at2"/>
<dbReference type="PANTHER" id="PTHR37042:SF4">
    <property type="entry name" value="OUTER MEMBRANE PROTEIN RV1973"/>
    <property type="match status" value="1"/>
</dbReference>
<feature type="transmembrane region" description="Helical" evidence="3">
    <location>
        <begin position="7"/>
        <end position="27"/>
    </location>
</feature>
<sequence>MRNAWRVLVFDILAPLAVLASLVYIGLALERPLWWVVVGTIVGLLVLQASVVNFVLFRRDGVTMGTDDDAPKLRLAAVGLTAVAVAAAAIVGYTKWTVPDRATSNDMSTVVGIASSVAEASATFTPGAPNVSIDRATSLMAPQRAEAYRNEFNAVAKDLTSRGVAGQASTISAGIETIGPNFASVAVVMRATQNSPNKPAQATVLGLRVTLTKQDGRWLVMDVTPIASR</sequence>
<feature type="transmembrane region" description="Helical" evidence="3">
    <location>
        <begin position="75"/>
        <end position="96"/>
    </location>
</feature>
<comment type="caution">
    <text evidence="4">The sequence shown here is derived from an EMBL/GenBank/DDBJ whole genome shotgun (WGS) entry which is preliminary data.</text>
</comment>
<dbReference type="STRING" id="280871.TL10_10505"/>
<dbReference type="AlphaFoldDB" id="A0A0D1L7P6"/>
<keyword evidence="3" id="KW-0812">Transmembrane</keyword>
<feature type="transmembrane region" description="Helical" evidence="3">
    <location>
        <begin position="33"/>
        <end position="55"/>
    </location>
</feature>
<keyword evidence="2 3" id="KW-0472">Membrane</keyword>
<evidence type="ECO:0000256" key="2">
    <source>
        <dbReference type="ARBA" id="ARBA00023136"/>
    </source>
</evidence>
<dbReference type="RefSeq" id="WP_043391182.1">
    <property type="nucleotide sequence ID" value="NZ_JXST01000012.1"/>
</dbReference>
<dbReference type="Proteomes" id="UP000032221">
    <property type="component" value="Unassembled WGS sequence"/>
</dbReference>
<proteinExistence type="predicted"/>
<dbReference type="GO" id="GO:0016020">
    <property type="term" value="C:membrane"/>
    <property type="evidence" value="ECO:0007669"/>
    <property type="project" value="UniProtKB-SubCell"/>
</dbReference>
<evidence type="ECO:0000256" key="1">
    <source>
        <dbReference type="ARBA" id="ARBA00004370"/>
    </source>
</evidence>
<protein>
    <submittedName>
        <fullName evidence="4">Membrane protein</fullName>
    </submittedName>
</protein>
<name>A0A0D1L7P6_9MYCO</name>